<reference evidence="1 2" key="1">
    <citation type="journal article" date="2015" name="Nature">
        <title>rRNA introns, odd ribosomes, and small enigmatic genomes across a large radiation of phyla.</title>
        <authorList>
            <person name="Brown C.T."/>
            <person name="Hug L.A."/>
            <person name="Thomas B.C."/>
            <person name="Sharon I."/>
            <person name="Castelle C.J."/>
            <person name="Singh A."/>
            <person name="Wilkins M.J."/>
            <person name="Williams K.H."/>
            <person name="Banfield J.F."/>
        </authorList>
    </citation>
    <scope>NUCLEOTIDE SEQUENCE [LARGE SCALE GENOMIC DNA]</scope>
</reference>
<accession>A0A0G1PE05</accession>
<protein>
    <submittedName>
        <fullName evidence="1">Uncharacterized protein</fullName>
    </submittedName>
</protein>
<organism evidence="1 2">
    <name type="scientific">Candidatus Uhrbacteria bacterium GW2011_GWF2_46_218</name>
    <dbReference type="NCBI Taxonomy" id="1619001"/>
    <lineage>
        <taxon>Bacteria</taxon>
        <taxon>Candidatus Uhriibacteriota</taxon>
    </lineage>
</organism>
<comment type="caution">
    <text evidence="1">The sequence shown here is derived from an EMBL/GenBank/DDBJ whole genome shotgun (WGS) entry which is preliminary data.</text>
</comment>
<evidence type="ECO:0000313" key="1">
    <source>
        <dbReference type="EMBL" id="KKU30976.1"/>
    </source>
</evidence>
<dbReference type="AlphaFoldDB" id="A0A0G1PE05"/>
<dbReference type="EMBL" id="LCMG01000031">
    <property type="protein sequence ID" value="KKU30976.1"/>
    <property type="molecule type" value="Genomic_DNA"/>
</dbReference>
<sequence length="439" mass="50558">MKMMTWMRFILTRHNMSLFRPTSEFFSSAAPAEAEVRRTSEILGEAILSSVTSVRDSLPEQHRAHFETLRQEIIDFIKAHGISRESLGKPDLLREVTGKLSIQDLERLALLFERFEYLLKHKEPKEVTDPLEYAEEFYHLREQYDSQVSLLEQVGVLKEGAITGIDGKIYPIPTLEQIAMRLFERRETLRTKHDQGFTKLLLVPFGMSLDSLQETLEQFLLKYKKDNPNFHLNTRVPLRVFGNMYKDVDAGGIQNLVYHPQSFDQINHHGKTKIQILEEQEIARDFSPGWRVHLFQPARPEDTKSEGFAIIPKWNQGKVYGKEFPRRDLEAGEFTPNACLYFLKQVNRRQKDSPYYGESGLIPEDWIIAFMTHVSETDEPLDDSYDQKTSGTFLIGCFSPFQMKIPGADWNGEFSSVHLGGNDRAFLSSSVGLRTSVVV</sequence>
<proteinExistence type="predicted"/>
<dbReference type="Proteomes" id="UP000034705">
    <property type="component" value="Unassembled WGS sequence"/>
</dbReference>
<name>A0A0G1PE05_9BACT</name>
<gene>
    <name evidence="1" type="ORF">UX45_C0031G0005</name>
</gene>
<evidence type="ECO:0000313" key="2">
    <source>
        <dbReference type="Proteomes" id="UP000034705"/>
    </source>
</evidence>